<evidence type="ECO:0000313" key="3">
    <source>
        <dbReference type="Proteomes" id="UP000663864"/>
    </source>
</evidence>
<comment type="caution">
    <text evidence="2">The sequence shown here is derived from an EMBL/GenBank/DDBJ whole genome shotgun (WGS) entry which is preliminary data.</text>
</comment>
<dbReference type="AlphaFoldDB" id="A0A815M026"/>
<feature type="region of interest" description="Disordered" evidence="1">
    <location>
        <begin position="55"/>
        <end position="77"/>
    </location>
</feature>
<sequence length="140" mass="15924">MIPNLKKSKCTLNDDGFEEVPINQQIKFICLSQYRKYSVIGKKKANVKYIIAKKSQHGTVRPSDDDSNELEDDTKPKKLKHALNDDGFEEVPINQQIKFICFSQYRKYSVIGKKKANVKCIIAKKSQHGTVRPSGTNGSY</sequence>
<evidence type="ECO:0000256" key="1">
    <source>
        <dbReference type="SAM" id="MobiDB-lite"/>
    </source>
</evidence>
<proteinExistence type="predicted"/>
<accession>A0A815M026</accession>
<organism evidence="2 3">
    <name type="scientific">Rotaria sordida</name>
    <dbReference type="NCBI Taxonomy" id="392033"/>
    <lineage>
        <taxon>Eukaryota</taxon>
        <taxon>Metazoa</taxon>
        <taxon>Spiralia</taxon>
        <taxon>Gnathifera</taxon>
        <taxon>Rotifera</taxon>
        <taxon>Eurotatoria</taxon>
        <taxon>Bdelloidea</taxon>
        <taxon>Philodinida</taxon>
        <taxon>Philodinidae</taxon>
        <taxon>Rotaria</taxon>
    </lineage>
</organism>
<reference evidence="2" key="1">
    <citation type="submission" date="2021-02" db="EMBL/GenBank/DDBJ databases">
        <authorList>
            <person name="Nowell W R."/>
        </authorList>
    </citation>
    <scope>NUCLEOTIDE SEQUENCE</scope>
</reference>
<evidence type="ECO:0000313" key="2">
    <source>
        <dbReference type="EMBL" id="CAF1412643.1"/>
    </source>
</evidence>
<dbReference type="EMBL" id="CAJNOT010004036">
    <property type="protein sequence ID" value="CAF1412643.1"/>
    <property type="molecule type" value="Genomic_DNA"/>
</dbReference>
<name>A0A815M026_9BILA</name>
<gene>
    <name evidence="2" type="ORF">ZHD862_LOCUS33596</name>
</gene>
<dbReference type="Proteomes" id="UP000663864">
    <property type="component" value="Unassembled WGS sequence"/>
</dbReference>
<protein>
    <submittedName>
        <fullName evidence="2">Uncharacterized protein</fullName>
    </submittedName>
</protein>